<evidence type="ECO:0000256" key="1">
    <source>
        <dbReference type="SAM" id="SignalP"/>
    </source>
</evidence>
<evidence type="ECO:0000313" key="3">
    <source>
        <dbReference type="Proteomes" id="UP000182235"/>
    </source>
</evidence>
<dbReference type="OrthoDB" id="10408820at2759"/>
<feature type="chain" id="PRO_5012656370" evidence="1">
    <location>
        <begin position="22"/>
        <end position="147"/>
    </location>
</feature>
<accession>A0A1J9P1I9</accession>
<comment type="caution">
    <text evidence="2">The sequence shown here is derived from an EMBL/GenBank/DDBJ whole genome shotgun (WGS) entry which is preliminary data.</text>
</comment>
<organism evidence="2 3">
    <name type="scientific">Emergomyces pasteurianus Ep9510</name>
    <dbReference type="NCBI Taxonomy" id="1447872"/>
    <lineage>
        <taxon>Eukaryota</taxon>
        <taxon>Fungi</taxon>
        <taxon>Dikarya</taxon>
        <taxon>Ascomycota</taxon>
        <taxon>Pezizomycotina</taxon>
        <taxon>Eurotiomycetes</taxon>
        <taxon>Eurotiomycetidae</taxon>
        <taxon>Onygenales</taxon>
        <taxon>Ajellomycetaceae</taxon>
        <taxon>Emergomyces</taxon>
    </lineage>
</organism>
<proteinExistence type="predicted"/>
<keyword evidence="1" id="KW-0732">Signal</keyword>
<evidence type="ECO:0000313" key="2">
    <source>
        <dbReference type="EMBL" id="OJD09706.1"/>
    </source>
</evidence>
<feature type="signal peptide" evidence="1">
    <location>
        <begin position="1"/>
        <end position="21"/>
    </location>
</feature>
<dbReference type="STRING" id="1447872.A0A1J9P1I9"/>
<dbReference type="EMBL" id="LGRN01001196">
    <property type="protein sequence ID" value="OJD09706.1"/>
    <property type="molecule type" value="Genomic_DNA"/>
</dbReference>
<sequence>MHLRQLLSPLLVLQVSSFSLASDTESTRCILSITEALSRLSFTGSLSTPRKIDTCTNKLRTYSIYAAGTLYCSSTEIRDGLQILDDECEEDGLQRIPYDAVRPELTERYLSGLRVVEYGEVSGGVELDEVVVVSQDWYRRVLRTNVS</sequence>
<dbReference type="Proteomes" id="UP000182235">
    <property type="component" value="Unassembled WGS sequence"/>
</dbReference>
<name>A0A1J9P1I9_9EURO</name>
<dbReference type="AlphaFoldDB" id="A0A1J9P1I9"/>
<gene>
    <name evidence="2" type="ORF">AJ78_08970</name>
</gene>
<keyword evidence="3" id="KW-1185">Reference proteome</keyword>
<protein>
    <submittedName>
        <fullName evidence="2">Uncharacterized protein</fullName>
    </submittedName>
</protein>
<reference evidence="2 3" key="1">
    <citation type="submission" date="2015-07" db="EMBL/GenBank/DDBJ databases">
        <title>Emmonsia species relationships and genome sequence.</title>
        <authorList>
            <consortium name="The Broad Institute Genomics Platform"/>
            <person name="Cuomo C.A."/>
            <person name="Munoz J.F."/>
            <person name="Imamovic A."/>
            <person name="Priest M.E."/>
            <person name="Young S."/>
            <person name="Clay O.K."/>
            <person name="McEwen J.G."/>
        </authorList>
    </citation>
    <scope>NUCLEOTIDE SEQUENCE [LARGE SCALE GENOMIC DNA]</scope>
    <source>
        <strain evidence="2 3">UAMH 9510</strain>
    </source>
</reference>
<dbReference type="VEuPathDB" id="FungiDB:AJ78_08970"/>